<evidence type="ECO:0000256" key="1">
    <source>
        <dbReference type="SAM" id="MobiDB-lite"/>
    </source>
</evidence>
<evidence type="ECO:0000313" key="3">
    <source>
        <dbReference type="Proteomes" id="UP000298327"/>
    </source>
</evidence>
<gene>
    <name evidence="2" type="ORF">EVG20_g6982</name>
</gene>
<feature type="region of interest" description="Disordered" evidence="1">
    <location>
        <begin position="1"/>
        <end position="30"/>
    </location>
</feature>
<evidence type="ECO:0000313" key="2">
    <source>
        <dbReference type="EMBL" id="TFY61640.1"/>
    </source>
</evidence>
<dbReference type="OrthoDB" id="3266090at2759"/>
<dbReference type="AlphaFoldDB" id="A0A4Y9YI31"/>
<reference evidence="2 3" key="1">
    <citation type="submission" date="2019-02" db="EMBL/GenBank/DDBJ databases">
        <title>Genome sequencing of the rare red list fungi Dentipellis fragilis.</title>
        <authorList>
            <person name="Buettner E."/>
            <person name="Kellner H."/>
        </authorList>
    </citation>
    <scope>NUCLEOTIDE SEQUENCE [LARGE SCALE GENOMIC DNA]</scope>
    <source>
        <strain evidence="2 3">DSM 105465</strain>
    </source>
</reference>
<comment type="caution">
    <text evidence="2">The sequence shown here is derived from an EMBL/GenBank/DDBJ whole genome shotgun (WGS) entry which is preliminary data.</text>
</comment>
<dbReference type="EMBL" id="SEOQ01000499">
    <property type="protein sequence ID" value="TFY61640.1"/>
    <property type="molecule type" value="Genomic_DNA"/>
</dbReference>
<name>A0A4Y9YI31_9AGAM</name>
<accession>A0A4Y9YI31</accession>
<proteinExistence type="predicted"/>
<sequence length="149" mass="16703">METYPAVNGEPAKVASSVLQGSRSSRRAHSVPEVLYPSPMAHTSQDVLRPPGQFDHILKYAERHGISLQEPTATRGNRVYYAAQTSIVHMRKLTRTQHLSIEIPKVEGADLMIALWSNYTWLTAELEDKDRKEVVSILQEELGIAARPL</sequence>
<dbReference type="Proteomes" id="UP000298327">
    <property type="component" value="Unassembled WGS sequence"/>
</dbReference>
<organism evidence="2 3">
    <name type="scientific">Dentipellis fragilis</name>
    <dbReference type="NCBI Taxonomy" id="205917"/>
    <lineage>
        <taxon>Eukaryota</taxon>
        <taxon>Fungi</taxon>
        <taxon>Dikarya</taxon>
        <taxon>Basidiomycota</taxon>
        <taxon>Agaricomycotina</taxon>
        <taxon>Agaricomycetes</taxon>
        <taxon>Russulales</taxon>
        <taxon>Hericiaceae</taxon>
        <taxon>Dentipellis</taxon>
    </lineage>
</organism>
<keyword evidence="3" id="KW-1185">Reference proteome</keyword>
<protein>
    <submittedName>
        <fullName evidence="2">Uncharacterized protein</fullName>
    </submittedName>
</protein>